<dbReference type="InterPro" id="IPR020936">
    <property type="entry name" value="TrhO"/>
</dbReference>
<dbReference type="Pfam" id="PF17773">
    <property type="entry name" value="UPF0176_N"/>
    <property type="match status" value="1"/>
</dbReference>
<dbReference type="SMART" id="SM00450">
    <property type="entry name" value="RHOD"/>
    <property type="match status" value="1"/>
</dbReference>
<evidence type="ECO:0000313" key="5">
    <source>
        <dbReference type="Proteomes" id="UP000198553"/>
    </source>
</evidence>
<dbReference type="Gene3D" id="3.40.250.10">
    <property type="entry name" value="Rhodanese-like domain"/>
    <property type="match status" value="1"/>
</dbReference>
<comment type="catalytic activity">
    <reaction evidence="2">
        <text>uridine(34) in tRNA + AH2 + O2 = 5-hydroxyuridine(34) in tRNA + A + H2O</text>
        <dbReference type="Rhea" id="RHEA:64224"/>
        <dbReference type="Rhea" id="RHEA-COMP:11727"/>
        <dbReference type="Rhea" id="RHEA-COMP:13381"/>
        <dbReference type="ChEBI" id="CHEBI:13193"/>
        <dbReference type="ChEBI" id="CHEBI:15377"/>
        <dbReference type="ChEBI" id="CHEBI:15379"/>
        <dbReference type="ChEBI" id="CHEBI:17499"/>
        <dbReference type="ChEBI" id="CHEBI:65315"/>
        <dbReference type="ChEBI" id="CHEBI:136877"/>
    </reaction>
</comment>
<dbReference type="HAMAP" id="MF_00469">
    <property type="entry name" value="TrhO"/>
    <property type="match status" value="1"/>
</dbReference>
<accession>A0A1H7W184</accession>
<dbReference type="STRING" id="930146.SAMN05192533_101221"/>
<evidence type="ECO:0000256" key="1">
    <source>
        <dbReference type="ARBA" id="ARBA00022694"/>
    </source>
</evidence>
<keyword evidence="2" id="KW-0560">Oxidoreductase</keyword>
<dbReference type="InterPro" id="IPR022111">
    <property type="entry name" value="Rhodanese_C"/>
</dbReference>
<dbReference type="CDD" id="cd01518">
    <property type="entry name" value="RHOD_YceA"/>
    <property type="match status" value="1"/>
</dbReference>
<dbReference type="GO" id="GO:0016705">
    <property type="term" value="F:oxidoreductase activity, acting on paired donors, with incorporation or reduction of molecular oxygen"/>
    <property type="evidence" value="ECO:0007669"/>
    <property type="project" value="UniProtKB-UniRule"/>
</dbReference>
<feature type="domain" description="Rhodanese" evidence="3">
    <location>
        <begin position="126"/>
        <end position="220"/>
    </location>
</feature>
<dbReference type="InterPro" id="IPR040503">
    <property type="entry name" value="TRHO_N"/>
</dbReference>
<dbReference type="InterPro" id="IPR036873">
    <property type="entry name" value="Rhodanese-like_dom_sf"/>
</dbReference>
<organism evidence="4 5">
    <name type="scientific">Mesobacillus persicus</name>
    <dbReference type="NCBI Taxonomy" id="930146"/>
    <lineage>
        <taxon>Bacteria</taxon>
        <taxon>Bacillati</taxon>
        <taxon>Bacillota</taxon>
        <taxon>Bacilli</taxon>
        <taxon>Bacillales</taxon>
        <taxon>Bacillaceae</taxon>
        <taxon>Mesobacillus</taxon>
    </lineage>
</organism>
<dbReference type="Pfam" id="PF12368">
    <property type="entry name" value="Rhodanese_C"/>
    <property type="match status" value="1"/>
</dbReference>
<keyword evidence="1 2" id="KW-0819">tRNA processing</keyword>
<name>A0A1H7W184_9BACI</name>
<dbReference type="PANTHER" id="PTHR43268">
    <property type="entry name" value="THIOSULFATE SULFURTRANSFERASE/RHODANESE-LIKE DOMAIN-CONTAINING PROTEIN 2"/>
    <property type="match status" value="1"/>
</dbReference>
<evidence type="ECO:0000256" key="2">
    <source>
        <dbReference type="HAMAP-Rule" id="MF_00469"/>
    </source>
</evidence>
<dbReference type="PANTHER" id="PTHR43268:SF3">
    <property type="entry name" value="RHODANESE-LIKE DOMAIN-CONTAINING PROTEIN 7-RELATED"/>
    <property type="match status" value="1"/>
</dbReference>
<dbReference type="AlphaFoldDB" id="A0A1H7W184"/>
<protein>
    <recommendedName>
        <fullName evidence="2">tRNA uridine(34) hydroxylase</fullName>
        <ecNumber evidence="2">1.14.-.-</ecNumber>
    </recommendedName>
    <alternativeName>
        <fullName evidence="2">tRNA hydroxylation protein O</fullName>
    </alternativeName>
</protein>
<comment type="function">
    <text evidence="2">Catalyzes oxygen-dependent 5-hydroxyuridine (ho5U) modification at position 34 in tRNAs.</text>
</comment>
<dbReference type="Pfam" id="PF00581">
    <property type="entry name" value="Rhodanese"/>
    <property type="match status" value="1"/>
</dbReference>
<dbReference type="GO" id="GO:0006400">
    <property type="term" value="P:tRNA modification"/>
    <property type="evidence" value="ECO:0007669"/>
    <property type="project" value="UniProtKB-UniRule"/>
</dbReference>
<dbReference type="NCBIfam" id="NF001135">
    <property type="entry name" value="PRK00142.1-3"/>
    <property type="match status" value="1"/>
</dbReference>
<evidence type="ECO:0000259" key="3">
    <source>
        <dbReference type="PROSITE" id="PS50206"/>
    </source>
</evidence>
<proteinExistence type="inferred from homology"/>
<dbReference type="SUPFAM" id="SSF52821">
    <property type="entry name" value="Rhodanese/Cell cycle control phosphatase"/>
    <property type="match status" value="1"/>
</dbReference>
<comment type="similarity">
    <text evidence="2">Belongs to the TrhO family.</text>
</comment>
<reference evidence="5" key="1">
    <citation type="submission" date="2016-10" db="EMBL/GenBank/DDBJ databases">
        <authorList>
            <person name="Varghese N."/>
            <person name="Submissions S."/>
        </authorList>
    </citation>
    <scope>NUCLEOTIDE SEQUENCE [LARGE SCALE GENOMIC DNA]</scope>
    <source>
        <strain evidence="5">B48,IBRC-M 10115,DSM 25386,CECT 8001</strain>
    </source>
</reference>
<sequence>MENTSYQVLLYYQYVHIENPEEFAAEHLRFCNELGLKGRILVANEGINGTVSGSVEQTEQYMQAMKQDPRFADMVFKIDESTQHAFKKMHVRPRKELVTLRLEDDVNPLELTGNYLEPKEFYEKMQEEDTVVIDARNDYEYDLGHFRGAVKPDINNFRELPDWIRNNKEILEGKKILTYCTGGIRCEKFSGWLKQEGFEDVSQLHGGIVTYGKDPEAKGQLWDGQCYVFDNRISVPVNQVEHVIVGKDHFSGEPCERYVNCANPECNKKILSSEENEHFYMRGCSHECRTHPRNRYVKEHELTEEEVEQRLKNIEERNNVVNG</sequence>
<keyword evidence="5" id="KW-1185">Reference proteome</keyword>
<gene>
    <name evidence="2" type="primary">trhO</name>
    <name evidence="4" type="ORF">SAMN05192533_101221</name>
</gene>
<evidence type="ECO:0000313" key="4">
    <source>
        <dbReference type="EMBL" id="SEM15251.1"/>
    </source>
</evidence>
<dbReference type="EC" id="1.14.-.-" evidence="2"/>
<dbReference type="Proteomes" id="UP000198553">
    <property type="component" value="Unassembled WGS sequence"/>
</dbReference>
<dbReference type="RefSeq" id="WP_090740340.1">
    <property type="nucleotide sequence ID" value="NZ_FOBW01000001.1"/>
</dbReference>
<dbReference type="Gene3D" id="3.30.70.100">
    <property type="match status" value="1"/>
</dbReference>
<dbReference type="PROSITE" id="PS50206">
    <property type="entry name" value="RHODANESE_3"/>
    <property type="match status" value="1"/>
</dbReference>
<dbReference type="OrthoDB" id="9778326at2"/>
<dbReference type="InterPro" id="IPR001763">
    <property type="entry name" value="Rhodanese-like_dom"/>
</dbReference>
<dbReference type="EMBL" id="FOBW01000001">
    <property type="protein sequence ID" value="SEM15251.1"/>
    <property type="molecule type" value="Genomic_DNA"/>
</dbReference>